<feature type="domain" description="N-acetyltransferase" evidence="1">
    <location>
        <begin position="101"/>
        <end position="164"/>
    </location>
</feature>
<evidence type="ECO:0000313" key="2">
    <source>
        <dbReference type="EMBL" id="OPA79515.1"/>
    </source>
</evidence>
<gene>
    <name evidence="2" type="ORF">BVG16_09940</name>
</gene>
<dbReference type="STRING" id="1324314.BVG16_09940"/>
<keyword evidence="3" id="KW-1185">Reference proteome</keyword>
<dbReference type="EMBL" id="MSZX01000003">
    <property type="protein sequence ID" value="OPA79515.1"/>
    <property type="molecule type" value="Genomic_DNA"/>
</dbReference>
<comment type="caution">
    <text evidence="2">The sequence shown here is derived from an EMBL/GenBank/DDBJ whole genome shotgun (WGS) entry which is preliminary data.</text>
</comment>
<dbReference type="PANTHER" id="PTHR42791:SF1">
    <property type="entry name" value="N-ACETYLTRANSFERASE DOMAIN-CONTAINING PROTEIN"/>
    <property type="match status" value="1"/>
</dbReference>
<dbReference type="AlphaFoldDB" id="A0A1T2XI79"/>
<dbReference type="Pfam" id="PF00583">
    <property type="entry name" value="Acetyltransf_1"/>
    <property type="match status" value="1"/>
</dbReference>
<dbReference type="InterPro" id="IPR052523">
    <property type="entry name" value="Trichothecene_AcTrans"/>
</dbReference>
<name>A0A1T2XI79_9BACL</name>
<keyword evidence="2" id="KW-0808">Transferase</keyword>
<organism evidence="2 3">
    <name type="scientific">Paenibacillus selenitireducens</name>
    <dbReference type="NCBI Taxonomy" id="1324314"/>
    <lineage>
        <taxon>Bacteria</taxon>
        <taxon>Bacillati</taxon>
        <taxon>Bacillota</taxon>
        <taxon>Bacilli</taxon>
        <taxon>Bacillales</taxon>
        <taxon>Paenibacillaceae</taxon>
        <taxon>Paenibacillus</taxon>
    </lineage>
</organism>
<dbReference type="Gene3D" id="3.40.630.30">
    <property type="match status" value="1"/>
</dbReference>
<sequence length="205" mass="23837">MEDPMYRHILPDESVRLRALEIFFQRYIEMLEPYSDLYTTSEQYEAVALVFRSNAMADTLWAKVKYMKQIIVAIIKASSISRLIGIRGYVRGVSILRSMSSSWLSMLGDRPYLHLDMLVVQQRYRGKGYVSKIMEPLLAECRANDTVCTLETQTPSNLPMYKHYHFRTVNVIPLPNSLLEQYCMVYTPTDTDTDFYSESRTEGEP</sequence>
<dbReference type="InterPro" id="IPR000182">
    <property type="entry name" value="GNAT_dom"/>
</dbReference>
<protein>
    <submittedName>
        <fullName evidence="2">GNAT family N-acetyltransferase</fullName>
    </submittedName>
</protein>
<dbReference type="SUPFAM" id="SSF55729">
    <property type="entry name" value="Acyl-CoA N-acyltransferases (Nat)"/>
    <property type="match status" value="1"/>
</dbReference>
<reference evidence="2 3" key="1">
    <citation type="submission" date="2017-01" db="EMBL/GenBank/DDBJ databases">
        <title>Genome analysis of Paenibacillus selenitrireducens ES3-24.</title>
        <authorList>
            <person name="Xu D."/>
            <person name="Yao R."/>
            <person name="Zheng S."/>
        </authorList>
    </citation>
    <scope>NUCLEOTIDE SEQUENCE [LARGE SCALE GENOMIC DNA]</scope>
    <source>
        <strain evidence="2 3">ES3-24</strain>
    </source>
</reference>
<evidence type="ECO:0000259" key="1">
    <source>
        <dbReference type="Pfam" id="PF00583"/>
    </source>
</evidence>
<dbReference type="Proteomes" id="UP000190188">
    <property type="component" value="Unassembled WGS sequence"/>
</dbReference>
<dbReference type="GO" id="GO:0016747">
    <property type="term" value="F:acyltransferase activity, transferring groups other than amino-acyl groups"/>
    <property type="evidence" value="ECO:0007669"/>
    <property type="project" value="InterPro"/>
</dbReference>
<dbReference type="OrthoDB" id="2194050at2"/>
<accession>A0A1T2XI79</accession>
<dbReference type="CDD" id="cd04301">
    <property type="entry name" value="NAT_SF"/>
    <property type="match status" value="1"/>
</dbReference>
<dbReference type="InterPro" id="IPR016181">
    <property type="entry name" value="Acyl_CoA_acyltransferase"/>
</dbReference>
<proteinExistence type="predicted"/>
<evidence type="ECO:0000313" key="3">
    <source>
        <dbReference type="Proteomes" id="UP000190188"/>
    </source>
</evidence>
<dbReference type="PANTHER" id="PTHR42791">
    <property type="entry name" value="GNAT FAMILY ACETYLTRANSFERASE"/>
    <property type="match status" value="1"/>
</dbReference>